<sequence length="179" mass="20344">MKKNFLLLIILFVFYSANAQNGTDLYQKNNEIKLNALAPLWQSFQVGYERHLNHNSSLGISFYYVFDNKKNEKDLNYSISPYYRRYFGKKYASGWFVEGFGMLASTDGKKIYASEDHSIYTENPDVINFALGAGGGWKWVSKSGFLFEANIGYGGILINADKTDHTIVAKFGLSAGYRF</sequence>
<proteinExistence type="predicted"/>
<organism evidence="2 3">
    <name type="scientific">Flavobacterium oncorhynchi</name>
    <dbReference type="NCBI Taxonomy" id="728056"/>
    <lineage>
        <taxon>Bacteria</taxon>
        <taxon>Pseudomonadati</taxon>
        <taxon>Bacteroidota</taxon>
        <taxon>Flavobacteriia</taxon>
        <taxon>Flavobacteriales</taxon>
        <taxon>Flavobacteriaceae</taxon>
        <taxon>Flavobacterium</taxon>
    </lineage>
</organism>
<dbReference type="SUPFAM" id="SSF103515">
    <property type="entry name" value="Autotransporter"/>
    <property type="match status" value="1"/>
</dbReference>
<reference evidence="2 3" key="1">
    <citation type="submission" date="2016-11" db="EMBL/GenBank/DDBJ databases">
        <title>Whole genomes of Flavobacteriaceae.</title>
        <authorList>
            <person name="Stine C."/>
            <person name="Li C."/>
            <person name="Tadesse D."/>
        </authorList>
    </citation>
    <scope>NUCLEOTIDE SEQUENCE [LARGE SCALE GENOMIC DNA]</scope>
    <source>
        <strain evidence="2 3">CCUG 59446</strain>
    </source>
</reference>
<dbReference type="AlphaFoldDB" id="A0A226I1I1"/>
<comment type="caution">
    <text evidence="2">The sequence shown here is derived from an EMBL/GenBank/DDBJ whole genome shotgun (WGS) entry which is preliminary data.</text>
</comment>
<dbReference type="EMBL" id="MUHA01000010">
    <property type="protein sequence ID" value="OXB00390.1"/>
    <property type="molecule type" value="Genomic_DNA"/>
</dbReference>
<dbReference type="Proteomes" id="UP000198336">
    <property type="component" value="Unassembled WGS sequence"/>
</dbReference>
<dbReference type="InterPro" id="IPR036709">
    <property type="entry name" value="Autotransporte_beta_dom_sf"/>
</dbReference>
<keyword evidence="1" id="KW-0732">Signal</keyword>
<evidence type="ECO:0000256" key="1">
    <source>
        <dbReference type="SAM" id="SignalP"/>
    </source>
</evidence>
<accession>A0A226I1I1</accession>
<dbReference type="RefSeq" id="WP_089053905.1">
    <property type="nucleotide sequence ID" value="NZ_MUHA01000010.1"/>
</dbReference>
<gene>
    <name evidence="2" type="ORF">B0A75_08730</name>
</gene>
<protein>
    <submittedName>
        <fullName evidence="2">DUF3575 domain-containing protein</fullName>
    </submittedName>
</protein>
<evidence type="ECO:0000313" key="2">
    <source>
        <dbReference type="EMBL" id="OXB00390.1"/>
    </source>
</evidence>
<evidence type="ECO:0000313" key="3">
    <source>
        <dbReference type="Proteomes" id="UP000198336"/>
    </source>
</evidence>
<feature type="signal peptide" evidence="1">
    <location>
        <begin position="1"/>
        <end position="19"/>
    </location>
</feature>
<name>A0A226I1I1_9FLAO</name>
<dbReference type="Pfam" id="PF12099">
    <property type="entry name" value="DUF3575"/>
    <property type="match status" value="1"/>
</dbReference>
<keyword evidence="3" id="KW-1185">Reference proteome</keyword>
<feature type="chain" id="PRO_5012059035" evidence="1">
    <location>
        <begin position="20"/>
        <end position="179"/>
    </location>
</feature>
<dbReference type="InterPro" id="IPR021958">
    <property type="entry name" value="DUF3575"/>
</dbReference>